<evidence type="ECO:0000313" key="11">
    <source>
        <dbReference type="Proteomes" id="UP000177177"/>
    </source>
</evidence>
<evidence type="ECO:0000256" key="5">
    <source>
        <dbReference type="ARBA" id="ARBA00022801"/>
    </source>
</evidence>
<dbReference type="Proteomes" id="UP000177177">
    <property type="component" value="Unassembled WGS sequence"/>
</dbReference>
<name>A0A1G2KTH5_9BACT</name>
<dbReference type="AlphaFoldDB" id="A0A1G2KTH5"/>
<evidence type="ECO:0000256" key="8">
    <source>
        <dbReference type="HAMAP-Rule" id="MF_00265"/>
    </source>
</evidence>
<sequence length="130" mass="14531">MTRGYCIDSDILIDYLRGVADARIFLLETSRDAMLHISAVSIAELYAGKETKYDERRIAIERFLGNFQVIDVNASLARDAGELRRDFAMPFADMIIAASARGYGLRLATRNTKHFAALQKNAGLVVVKPY</sequence>
<evidence type="ECO:0000256" key="3">
    <source>
        <dbReference type="ARBA" id="ARBA00022722"/>
    </source>
</evidence>
<dbReference type="InterPro" id="IPR022907">
    <property type="entry name" value="VapC_family"/>
</dbReference>
<reference evidence="10 11" key="1">
    <citation type="journal article" date="2016" name="Nat. Commun.">
        <title>Thousands of microbial genomes shed light on interconnected biogeochemical processes in an aquifer system.</title>
        <authorList>
            <person name="Anantharaman K."/>
            <person name="Brown C.T."/>
            <person name="Hug L.A."/>
            <person name="Sharon I."/>
            <person name="Castelle C.J."/>
            <person name="Probst A.J."/>
            <person name="Thomas B.C."/>
            <person name="Singh A."/>
            <person name="Wilkins M.J."/>
            <person name="Karaoz U."/>
            <person name="Brodie E.L."/>
            <person name="Williams K.H."/>
            <person name="Hubbard S.S."/>
            <person name="Banfield J.F."/>
        </authorList>
    </citation>
    <scope>NUCLEOTIDE SEQUENCE [LARGE SCALE GENOMIC DNA]</scope>
</reference>
<evidence type="ECO:0000256" key="1">
    <source>
        <dbReference type="ARBA" id="ARBA00001946"/>
    </source>
</evidence>
<dbReference type="CDD" id="cd18741">
    <property type="entry name" value="PIN_VapC4-5_FitB-like"/>
    <property type="match status" value="1"/>
</dbReference>
<keyword evidence="3 8" id="KW-0540">Nuclease</keyword>
<keyword evidence="4 8" id="KW-0479">Metal-binding</keyword>
<dbReference type="PANTHER" id="PTHR33653">
    <property type="entry name" value="RIBONUCLEASE VAPC2"/>
    <property type="match status" value="1"/>
</dbReference>
<feature type="binding site" evidence="8">
    <location>
        <position position="8"/>
    </location>
    <ligand>
        <name>Mg(2+)</name>
        <dbReference type="ChEBI" id="CHEBI:18420"/>
    </ligand>
</feature>
<proteinExistence type="inferred from homology"/>
<gene>
    <name evidence="8" type="primary">vapC</name>
    <name evidence="10" type="ORF">A3C92_02545</name>
</gene>
<keyword evidence="8" id="KW-0800">Toxin</keyword>
<keyword evidence="6 8" id="KW-0460">Magnesium</keyword>
<keyword evidence="5 8" id="KW-0378">Hydrolase</keyword>
<accession>A0A1G2KTH5</accession>
<protein>
    <recommendedName>
        <fullName evidence="8">Ribonuclease VapC</fullName>
        <shortName evidence="8">RNase VapC</shortName>
        <ecNumber evidence="8">3.1.-.-</ecNumber>
    </recommendedName>
    <alternativeName>
        <fullName evidence="8">Toxin VapC</fullName>
    </alternativeName>
</protein>
<dbReference type="InterPro" id="IPR050556">
    <property type="entry name" value="Type_II_TA_system_RNase"/>
</dbReference>
<comment type="function">
    <text evidence="8">Toxic component of a toxin-antitoxin (TA) system. An RNase.</text>
</comment>
<dbReference type="PANTHER" id="PTHR33653:SF1">
    <property type="entry name" value="RIBONUCLEASE VAPC2"/>
    <property type="match status" value="1"/>
</dbReference>
<keyword evidence="2 8" id="KW-1277">Toxin-antitoxin system</keyword>
<dbReference type="Pfam" id="PF01850">
    <property type="entry name" value="PIN"/>
    <property type="match status" value="1"/>
</dbReference>
<feature type="binding site" evidence="8">
    <location>
        <position position="93"/>
    </location>
    <ligand>
        <name>Mg(2+)</name>
        <dbReference type="ChEBI" id="CHEBI:18420"/>
    </ligand>
</feature>
<evidence type="ECO:0000256" key="7">
    <source>
        <dbReference type="ARBA" id="ARBA00038093"/>
    </source>
</evidence>
<dbReference type="EC" id="3.1.-.-" evidence="8"/>
<evidence type="ECO:0000256" key="4">
    <source>
        <dbReference type="ARBA" id="ARBA00022723"/>
    </source>
</evidence>
<feature type="domain" description="PIN" evidence="9">
    <location>
        <begin position="5"/>
        <end position="117"/>
    </location>
</feature>
<dbReference type="GO" id="GO:0090729">
    <property type="term" value="F:toxin activity"/>
    <property type="evidence" value="ECO:0007669"/>
    <property type="project" value="UniProtKB-KW"/>
</dbReference>
<evidence type="ECO:0000256" key="2">
    <source>
        <dbReference type="ARBA" id="ARBA00022649"/>
    </source>
</evidence>
<dbReference type="EMBL" id="MHQN01000032">
    <property type="protein sequence ID" value="OHA02706.1"/>
    <property type="molecule type" value="Genomic_DNA"/>
</dbReference>
<evidence type="ECO:0000259" key="9">
    <source>
        <dbReference type="Pfam" id="PF01850"/>
    </source>
</evidence>
<comment type="cofactor">
    <cofactor evidence="1 8">
        <name>Mg(2+)</name>
        <dbReference type="ChEBI" id="CHEBI:18420"/>
    </cofactor>
</comment>
<dbReference type="InterPro" id="IPR029060">
    <property type="entry name" value="PIN-like_dom_sf"/>
</dbReference>
<evidence type="ECO:0000256" key="6">
    <source>
        <dbReference type="ARBA" id="ARBA00022842"/>
    </source>
</evidence>
<dbReference type="InterPro" id="IPR002716">
    <property type="entry name" value="PIN_dom"/>
</dbReference>
<dbReference type="GO" id="GO:0016787">
    <property type="term" value="F:hydrolase activity"/>
    <property type="evidence" value="ECO:0007669"/>
    <property type="project" value="UniProtKB-KW"/>
</dbReference>
<dbReference type="GO" id="GO:0000287">
    <property type="term" value="F:magnesium ion binding"/>
    <property type="evidence" value="ECO:0007669"/>
    <property type="project" value="UniProtKB-UniRule"/>
</dbReference>
<organism evidence="10 11">
    <name type="scientific">Candidatus Sungbacteria bacterium RIFCSPHIGHO2_02_FULL_53_17</name>
    <dbReference type="NCBI Taxonomy" id="1802275"/>
    <lineage>
        <taxon>Bacteria</taxon>
        <taxon>Candidatus Sungiibacteriota</taxon>
    </lineage>
</organism>
<comment type="similarity">
    <text evidence="7 8">Belongs to the PINc/VapC protein family.</text>
</comment>
<dbReference type="SUPFAM" id="SSF88723">
    <property type="entry name" value="PIN domain-like"/>
    <property type="match status" value="1"/>
</dbReference>
<comment type="caution">
    <text evidence="10">The sequence shown here is derived from an EMBL/GenBank/DDBJ whole genome shotgun (WGS) entry which is preliminary data.</text>
</comment>
<dbReference type="GO" id="GO:0004540">
    <property type="term" value="F:RNA nuclease activity"/>
    <property type="evidence" value="ECO:0007669"/>
    <property type="project" value="InterPro"/>
</dbReference>
<dbReference type="HAMAP" id="MF_00265">
    <property type="entry name" value="VapC_Nob1"/>
    <property type="match status" value="1"/>
</dbReference>
<dbReference type="Gene3D" id="3.40.50.1010">
    <property type="entry name" value="5'-nuclease"/>
    <property type="match status" value="1"/>
</dbReference>
<evidence type="ECO:0000313" key="10">
    <source>
        <dbReference type="EMBL" id="OHA02706.1"/>
    </source>
</evidence>